<keyword evidence="6" id="KW-0653">Protein transport</keyword>
<dbReference type="InterPro" id="IPR016482">
    <property type="entry name" value="SecG/Sec61-beta/Sbh"/>
</dbReference>
<evidence type="ECO:0000313" key="11">
    <source>
        <dbReference type="Proteomes" id="UP000594220"/>
    </source>
</evidence>
<keyword evidence="4" id="KW-0812">Transmembrane</keyword>
<proteinExistence type="inferred from homology"/>
<organism evidence="10 11">
    <name type="scientific">Crocodylus porosus</name>
    <name type="common">Saltwater crocodile</name>
    <name type="synonym">Estuarine crocodile</name>
    <dbReference type="NCBI Taxonomy" id="8502"/>
    <lineage>
        <taxon>Eukaryota</taxon>
        <taxon>Metazoa</taxon>
        <taxon>Chordata</taxon>
        <taxon>Craniata</taxon>
        <taxon>Vertebrata</taxon>
        <taxon>Euteleostomi</taxon>
        <taxon>Archelosauria</taxon>
        <taxon>Archosauria</taxon>
        <taxon>Crocodylia</taxon>
        <taxon>Longirostres</taxon>
        <taxon>Crocodylidae</taxon>
        <taxon>Crocodylus</taxon>
    </lineage>
</organism>
<evidence type="ECO:0000256" key="9">
    <source>
        <dbReference type="ARBA" id="ARBA00023136"/>
    </source>
</evidence>
<accession>A0A7M4F4P7</accession>
<keyword evidence="9" id="KW-0472">Membrane</keyword>
<dbReference type="Ensembl" id="ENSCPRT00005022769.1">
    <property type="protein sequence ID" value="ENSCPRP00005019462.1"/>
    <property type="gene ID" value="ENSCPRG00005013580.1"/>
</dbReference>
<evidence type="ECO:0000256" key="7">
    <source>
        <dbReference type="ARBA" id="ARBA00022989"/>
    </source>
</evidence>
<comment type="subcellular location">
    <subcellularLocation>
        <location evidence="1">Endoplasmic reticulum membrane</location>
        <topology evidence="1">Single-pass membrane protein</topology>
    </subcellularLocation>
</comment>
<name>A0A7M4F4P7_CROPO</name>
<comment type="similarity">
    <text evidence="2">Belongs to the SEC61-beta family.</text>
</comment>
<evidence type="ECO:0000256" key="1">
    <source>
        <dbReference type="ARBA" id="ARBA00004389"/>
    </source>
</evidence>
<dbReference type="GO" id="GO:0005784">
    <property type="term" value="C:Sec61 translocon complex"/>
    <property type="evidence" value="ECO:0007669"/>
    <property type="project" value="InterPro"/>
</dbReference>
<evidence type="ECO:0000256" key="2">
    <source>
        <dbReference type="ARBA" id="ARBA00006103"/>
    </source>
</evidence>
<dbReference type="AlphaFoldDB" id="A0A7M4F4P7"/>
<keyword evidence="8" id="KW-0811">Translocation</keyword>
<keyword evidence="3" id="KW-0813">Transport</keyword>
<evidence type="ECO:0000256" key="8">
    <source>
        <dbReference type="ARBA" id="ARBA00023010"/>
    </source>
</evidence>
<keyword evidence="11" id="KW-1185">Reference proteome</keyword>
<dbReference type="PANTHER" id="PTHR13509">
    <property type="entry name" value="SEC61 SUBUNIT BETA"/>
    <property type="match status" value="1"/>
</dbReference>
<dbReference type="Proteomes" id="UP000594220">
    <property type="component" value="Unplaced"/>
</dbReference>
<keyword evidence="5" id="KW-0256">Endoplasmic reticulum</keyword>
<reference evidence="10" key="2">
    <citation type="submission" date="2025-09" db="UniProtKB">
        <authorList>
            <consortium name="Ensembl"/>
        </authorList>
    </citation>
    <scope>IDENTIFICATION</scope>
</reference>
<evidence type="ECO:0000256" key="3">
    <source>
        <dbReference type="ARBA" id="ARBA00022448"/>
    </source>
</evidence>
<dbReference type="GO" id="GO:0006886">
    <property type="term" value="P:intracellular protein transport"/>
    <property type="evidence" value="ECO:0007669"/>
    <property type="project" value="InterPro"/>
</dbReference>
<evidence type="ECO:0000256" key="4">
    <source>
        <dbReference type="ARBA" id="ARBA00022692"/>
    </source>
</evidence>
<sequence length="86" mass="9429">VNSGKYPWPAFVPCQASFTSRESRSGSLSRDVCLEVSCAGGMWHFYTEDLPGLKVGPVPVLVMSLLMESRDFNQDAARVCLKFALA</sequence>
<evidence type="ECO:0000256" key="5">
    <source>
        <dbReference type="ARBA" id="ARBA00022824"/>
    </source>
</evidence>
<protein>
    <submittedName>
        <fullName evidence="10">Uncharacterized protein</fullName>
    </submittedName>
</protein>
<reference evidence="10" key="1">
    <citation type="submission" date="2025-08" db="UniProtKB">
        <authorList>
            <consortium name="Ensembl"/>
        </authorList>
    </citation>
    <scope>IDENTIFICATION</scope>
</reference>
<keyword evidence="7" id="KW-1133">Transmembrane helix</keyword>
<evidence type="ECO:0000313" key="10">
    <source>
        <dbReference type="Ensembl" id="ENSCPRP00005019462.1"/>
    </source>
</evidence>
<evidence type="ECO:0000256" key="6">
    <source>
        <dbReference type="ARBA" id="ARBA00022927"/>
    </source>
</evidence>
<dbReference type="InterPro" id="IPR030671">
    <property type="entry name" value="Sec61-beta/Sbh"/>
</dbReference>
<dbReference type="Pfam" id="PF03911">
    <property type="entry name" value="Sec61_beta"/>
    <property type="match status" value="1"/>
</dbReference>